<dbReference type="RefSeq" id="WP_343059168.1">
    <property type="nucleotide sequence ID" value="NZ_JACIDX010000016.1"/>
</dbReference>
<dbReference type="SUPFAM" id="SSF52540">
    <property type="entry name" value="P-loop containing nucleoside triphosphate hydrolases"/>
    <property type="match status" value="1"/>
</dbReference>
<evidence type="ECO:0000256" key="2">
    <source>
        <dbReference type="PROSITE-ProRule" id="PRU00339"/>
    </source>
</evidence>
<dbReference type="InterPro" id="IPR026634">
    <property type="entry name" value="TPST-like"/>
</dbReference>
<evidence type="ECO:0000256" key="1">
    <source>
        <dbReference type="ARBA" id="ARBA00022679"/>
    </source>
</evidence>
<evidence type="ECO:0000313" key="4">
    <source>
        <dbReference type="Proteomes" id="UP000548867"/>
    </source>
</evidence>
<evidence type="ECO:0000313" key="3">
    <source>
        <dbReference type="EMBL" id="MBB3956754.1"/>
    </source>
</evidence>
<dbReference type="Gene3D" id="1.25.40.10">
    <property type="entry name" value="Tetratricopeptide repeat domain"/>
    <property type="match status" value="4"/>
</dbReference>
<dbReference type="AlphaFoldDB" id="A0A7W6G7C3"/>
<protein>
    <submittedName>
        <fullName evidence="3">Tetratricopeptide (TPR) repeat protein</fullName>
    </submittedName>
</protein>
<dbReference type="PANTHER" id="PTHR12788:SF10">
    <property type="entry name" value="PROTEIN-TYROSINE SULFOTRANSFERASE"/>
    <property type="match status" value="1"/>
</dbReference>
<dbReference type="Pfam" id="PF13469">
    <property type="entry name" value="Sulfotransfer_3"/>
    <property type="match status" value="1"/>
</dbReference>
<dbReference type="Pfam" id="PF13432">
    <property type="entry name" value="TPR_16"/>
    <property type="match status" value="1"/>
</dbReference>
<dbReference type="Proteomes" id="UP000548867">
    <property type="component" value="Unassembled WGS sequence"/>
</dbReference>
<keyword evidence="2" id="KW-0802">TPR repeat</keyword>
<comment type="caution">
    <text evidence="3">The sequence shown here is derived from an EMBL/GenBank/DDBJ whole genome shotgun (WGS) entry which is preliminary data.</text>
</comment>
<dbReference type="InterPro" id="IPR011990">
    <property type="entry name" value="TPR-like_helical_dom_sf"/>
</dbReference>
<dbReference type="SUPFAM" id="SSF48452">
    <property type="entry name" value="TPR-like"/>
    <property type="match status" value="3"/>
</dbReference>
<reference evidence="3 4" key="1">
    <citation type="submission" date="2020-08" db="EMBL/GenBank/DDBJ databases">
        <title>Genomic Encyclopedia of Type Strains, Phase IV (KMG-IV): sequencing the most valuable type-strain genomes for metagenomic binning, comparative biology and taxonomic classification.</title>
        <authorList>
            <person name="Goeker M."/>
        </authorList>
    </citation>
    <scope>NUCLEOTIDE SEQUENCE [LARGE SCALE GENOMIC DNA]</scope>
    <source>
        <strain evidence="3 4">DSM 27057</strain>
    </source>
</reference>
<dbReference type="EMBL" id="JACIDX010000016">
    <property type="protein sequence ID" value="MBB3956754.1"/>
    <property type="molecule type" value="Genomic_DNA"/>
</dbReference>
<sequence>MSLDAGGMTQADEQEAIAQIVALARGRRMDEAAVAVRRAAARGAGGPVFAALAGAVEFHRGQFADAIPHLRFAHSAQPADNTVRANLAEALYRTGAGDAALALCEEDAARADRSLRLARIGGHLAQEAGEFARAAALYRIALDGDARDWSGWNNLGNALGALEDWDEAVSALRRAAALAPDSAPVRLNLGKTLIEAGRGEEGEALLRALVREFPQEAATHYAMFDVLRGAGDADGAHQAISTAARLAPDDAQIQADWGQHCAMMGLFDEVEAPLRKALAIDPSIAPAWVGLASLLERLNREDEIEPLRAEAVAHVDAASLSFIDALRHKRAHRYDEALAALEAAGEQTVTAGQRHHLRGVLLDRLGRYDEAFASFAAMNAEFATDPTDPRGRGARYRAEIEAGAALLTPAWRAGWGAFTPSRARPAPIFLLGFPRSGTTLLDTMLMAEPRVRVLEEAPIIAEIEAQLGGIAALPGLSADQIKEARALYFARAGELADLGPDSIVLDKHPMHLRHAPTIARLFPESRFILALRHPCDVVLSCWLTNFRLNNAMASFLDLEDAAALYEAAFGQWEKARALLDLPVGEVVYERLVEDKDAELRPLFDWLGLDWPDGGVDHREAARARGTVITASYAQVTEPIYQRAAGRWRHYQAHLAPVAARLAGWIERFGYGEGPQA</sequence>
<gene>
    <name evidence="3" type="ORF">GGR38_003720</name>
</gene>
<dbReference type="InterPro" id="IPR027417">
    <property type="entry name" value="P-loop_NTPase"/>
</dbReference>
<keyword evidence="1" id="KW-0808">Transferase</keyword>
<organism evidence="3 4">
    <name type="scientific">Novosphingobium sediminicola</name>
    <dbReference type="NCBI Taxonomy" id="563162"/>
    <lineage>
        <taxon>Bacteria</taxon>
        <taxon>Pseudomonadati</taxon>
        <taxon>Pseudomonadota</taxon>
        <taxon>Alphaproteobacteria</taxon>
        <taxon>Sphingomonadales</taxon>
        <taxon>Sphingomonadaceae</taxon>
        <taxon>Novosphingobium</taxon>
    </lineage>
</organism>
<accession>A0A7W6G7C3</accession>
<name>A0A7W6G7C3_9SPHN</name>
<dbReference type="Pfam" id="PF14559">
    <property type="entry name" value="TPR_19"/>
    <property type="match status" value="2"/>
</dbReference>
<dbReference type="PROSITE" id="PS50005">
    <property type="entry name" value="TPR"/>
    <property type="match status" value="1"/>
</dbReference>
<dbReference type="PANTHER" id="PTHR12788">
    <property type="entry name" value="PROTEIN-TYROSINE SULFOTRANSFERASE 2"/>
    <property type="match status" value="1"/>
</dbReference>
<dbReference type="InterPro" id="IPR019734">
    <property type="entry name" value="TPR_rpt"/>
</dbReference>
<dbReference type="GO" id="GO:0008476">
    <property type="term" value="F:protein-tyrosine sulfotransferase activity"/>
    <property type="evidence" value="ECO:0007669"/>
    <property type="project" value="InterPro"/>
</dbReference>
<proteinExistence type="predicted"/>
<feature type="repeat" description="TPR" evidence="2">
    <location>
        <begin position="149"/>
        <end position="182"/>
    </location>
</feature>
<dbReference type="SMART" id="SM00028">
    <property type="entry name" value="TPR"/>
    <property type="match status" value="4"/>
</dbReference>
<dbReference type="Gene3D" id="3.40.50.300">
    <property type="entry name" value="P-loop containing nucleotide triphosphate hydrolases"/>
    <property type="match status" value="1"/>
</dbReference>
<keyword evidence="4" id="KW-1185">Reference proteome</keyword>